<dbReference type="PROSITE" id="PS50888">
    <property type="entry name" value="BHLH"/>
    <property type="match status" value="1"/>
</dbReference>
<dbReference type="InterPro" id="IPR036638">
    <property type="entry name" value="HLH_DNA-bd_sf"/>
</dbReference>
<dbReference type="CDD" id="cd11404">
    <property type="entry name" value="bHLHzip_Mlx_like"/>
    <property type="match status" value="1"/>
</dbReference>
<feature type="domain" description="BHLH" evidence="3">
    <location>
        <begin position="162"/>
        <end position="213"/>
    </location>
</feature>
<dbReference type="Proteomes" id="UP001150904">
    <property type="component" value="Unassembled WGS sequence"/>
</dbReference>
<accession>A0A9W9TE94</accession>
<dbReference type="GO" id="GO:0046983">
    <property type="term" value="F:protein dimerization activity"/>
    <property type="evidence" value="ECO:0007669"/>
    <property type="project" value="InterPro"/>
</dbReference>
<keyword evidence="5" id="KW-1185">Reference proteome</keyword>
<dbReference type="RefSeq" id="XP_058312963.1">
    <property type="nucleotide sequence ID" value="XM_058447552.1"/>
</dbReference>
<evidence type="ECO:0000256" key="2">
    <source>
        <dbReference type="SAM" id="MobiDB-lite"/>
    </source>
</evidence>
<reference evidence="4" key="2">
    <citation type="journal article" date="2023" name="IMA Fungus">
        <title>Comparative genomic study of the Penicillium genus elucidates a diverse pangenome and 15 lateral gene transfer events.</title>
        <authorList>
            <person name="Petersen C."/>
            <person name="Sorensen T."/>
            <person name="Nielsen M.R."/>
            <person name="Sondergaard T.E."/>
            <person name="Sorensen J.L."/>
            <person name="Fitzpatrick D.A."/>
            <person name="Frisvad J.C."/>
            <person name="Nielsen K.L."/>
        </authorList>
    </citation>
    <scope>NUCLEOTIDE SEQUENCE</scope>
    <source>
        <strain evidence="4">IBT 15544</strain>
    </source>
</reference>
<sequence length="244" mass="27706">MSALHATHATDLDGGCYSGQDVKQQTNTPKRLPLDNGLQWGSDPSFCYHGFSCPIGTWTEERLVQNLMRNMASMCDSMNIDFNHDAELPDYTVDFQKTPDMVQLNGLDVSQMPRKYRSETPGSISSSSTSGSEKRKSVTPCCSDEKNTTPPNKKRKCVQKPGQKLCHCRSEKKRREIITQRYQEVSDLVPALGKHNYTRKYVLKEAAKFITSLTEGNELLRKQLDAMKDQEERETRETFLGNEL</sequence>
<proteinExistence type="predicted"/>
<gene>
    <name evidence="4" type="ORF">N7498_000489</name>
</gene>
<evidence type="ECO:0000313" key="5">
    <source>
        <dbReference type="Proteomes" id="UP001150904"/>
    </source>
</evidence>
<organism evidence="4 5">
    <name type="scientific">Penicillium cinerascens</name>
    <dbReference type="NCBI Taxonomy" id="70096"/>
    <lineage>
        <taxon>Eukaryota</taxon>
        <taxon>Fungi</taxon>
        <taxon>Dikarya</taxon>
        <taxon>Ascomycota</taxon>
        <taxon>Pezizomycotina</taxon>
        <taxon>Eurotiomycetes</taxon>
        <taxon>Eurotiomycetidae</taxon>
        <taxon>Eurotiales</taxon>
        <taxon>Aspergillaceae</taxon>
        <taxon>Penicillium</taxon>
    </lineage>
</organism>
<evidence type="ECO:0000256" key="1">
    <source>
        <dbReference type="SAM" id="Coils"/>
    </source>
</evidence>
<dbReference type="SUPFAM" id="SSF47459">
    <property type="entry name" value="HLH, helix-loop-helix DNA-binding domain"/>
    <property type="match status" value="1"/>
</dbReference>
<protein>
    <recommendedName>
        <fullName evidence="3">BHLH domain-containing protein</fullName>
    </recommendedName>
</protein>
<name>A0A9W9TE94_9EURO</name>
<evidence type="ECO:0000259" key="3">
    <source>
        <dbReference type="PROSITE" id="PS50888"/>
    </source>
</evidence>
<feature type="region of interest" description="Disordered" evidence="2">
    <location>
        <begin position="15"/>
        <end position="35"/>
    </location>
</feature>
<dbReference type="EMBL" id="JAPQKR010000004">
    <property type="protein sequence ID" value="KAJ5218390.1"/>
    <property type="molecule type" value="Genomic_DNA"/>
</dbReference>
<comment type="caution">
    <text evidence="4">The sequence shown here is derived from an EMBL/GenBank/DDBJ whole genome shotgun (WGS) entry which is preliminary data.</text>
</comment>
<feature type="compositionally biased region" description="Low complexity" evidence="2">
    <location>
        <begin position="119"/>
        <end position="131"/>
    </location>
</feature>
<dbReference type="InterPro" id="IPR011598">
    <property type="entry name" value="bHLH_dom"/>
</dbReference>
<dbReference type="Gene3D" id="4.10.280.10">
    <property type="entry name" value="Helix-loop-helix DNA-binding domain"/>
    <property type="match status" value="1"/>
</dbReference>
<dbReference type="GeneID" id="83174852"/>
<dbReference type="AlphaFoldDB" id="A0A9W9TE94"/>
<reference evidence="4" key="1">
    <citation type="submission" date="2022-12" db="EMBL/GenBank/DDBJ databases">
        <authorList>
            <person name="Petersen C."/>
        </authorList>
    </citation>
    <scope>NUCLEOTIDE SEQUENCE</scope>
    <source>
        <strain evidence="4">IBT 15544</strain>
    </source>
</reference>
<dbReference type="OrthoDB" id="5778525at2759"/>
<keyword evidence="1" id="KW-0175">Coiled coil</keyword>
<feature type="coiled-coil region" evidence="1">
    <location>
        <begin position="210"/>
        <end position="237"/>
    </location>
</feature>
<feature type="region of interest" description="Disordered" evidence="2">
    <location>
        <begin position="108"/>
        <end position="157"/>
    </location>
</feature>
<evidence type="ECO:0000313" key="4">
    <source>
        <dbReference type="EMBL" id="KAJ5218390.1"/>
    </source>
</evidence>